<dbReference type="InterPro" id="IPR020004">
    <property type="entry name" value="UDP-GlcNAc_Epase"/>
</dbReference>
<dbReference type="InterPro" id="IPR029767">
    <property type="entry name" value="WecB-like"/>
</dbReference>
<accession>A0ABV8A1Y6</accession>
<keyword evidence="2" id="KW-0326">Glycosidase</keyword>
<dbReference type="Proteomes" id="UP001595617">
    <property type="component" value="Unassembled WGS sequence"/>
</dbReference>
<proteinExistence type="predicted"/>
<sequence length="385" mass="41735">MTAQKTIAVFTGTRAEYGLLYWLLHDLNQDTDTHLQLIVSGTHLVPGFGNTVADIERDGFQISARVDMVLASNSSVGVVKSMAVGMMGYAEALDRLQPDALVLLGDRFEALAMAQTALIMGVPIVHLHGGEVTEGAYDDAIRHSITKMASLHCVAAEPYRQRVIQLGEDPAQVHTVGTVGLEHLKRTPLLARNDLSADLGFDLTRDYCLVTLHSETHALAQTRRELDALIEALADYPDINVLWTYPNADQGAQVIIDTILTLQQELPERYKVVVNLGSQRYLSAMAGARAVLGNSSSGLIEAPALGKPTLNIGGRQQGRLLADSVVGADADNMKAALKQVFSAEFAQQCQTVTNPYGDGEVSKRIIHLLKTTSLTSRKAFHDLIQ</sequence>
<dbReference type="RefSeq" id="WP_380696478.1">
    <property type="nucleotide sequence ID" value="NZ_JBHRYR010000003.1"/>
</dbReference>
<dbReference type="Gene3D" id="3.40.50.2000">
    <property type="entry name" value="Glycogen Phosphorylase B"/>
    <property type="match status" value="2"/>
</dbReference>
<dbReference type="CDD" id="cd03786">
    <property type="entry name" value="GTB_UDP-GlcNAc_2-Epimerase"/>
    <property type="match status" value="1"/>
</dbReference>
<dbReference type="Pfam" id="PF02350">
    <property type="entry name" value="Epimerase_2"/>
    <property type="match status" value="1"/>
</dbReference>
<keyword evidence="2" id="KW-0378">Hydrolase</keyword>
<dbReference type="SUPFAM" id="SSF53756">
    <property type="entry name" value="UDP-Glycosyltransferase/glycogen phosphorylase"/>
    <property type="match status" value="1"/>
</dbReference>
<dbReference type="InterPro" id="IPR003331">
    <property type="entry name" value="UDP_GlcNAc_Epimerase_2_dom"/>
</dbReference>
<dbReference type="PANTHER" id="PTHR43174:SF3">
    <property type="entry name" value="UDP-N-ACETYLGLUCOSAMINE 2-EPIMERASE"/>
    <property type="match status" value="1"/>
</dbReference>
<dbReference type="EC" id="3.2.1.183" evidence="2"/>
<dbReference type="EMBL" id="JBHRYR010000003">
    <property type="protein sequence ID" value="MFC3853380.1"/>
    <property type="molecule type" value="Genomic_DNA"/>
</dbReference>
<feature type="domain" description="UDP-N-acetylglucosamine 2-epimerase" evidence="1">
    <location>
        <begin position="26"/>
        <end position="370"/>
    </location>
</feature>
<reference evidence="3" key="1">
    <citation type="journal article" date="2019" name="Int. J. Syst. Evol. Microbiol.">
        <title>The Global Catalogue of Microorganisms (GCM) 10K type strain sequencing project: providing services to taxonomists for standard genome sequencing and annotation.</title>
        <authorList>
            <consortium name="The Broad Institute Genomics Platform"/>
            <consortium name="The Broad Institute Genome Sequencing Center for Infectious Disease"/>
            <person name="Wu L."/>
            <person name="Ma J."/>
        </authorList>
    </citation>
    <scope>NUCLEOTIDE SEQUENCE [LARGE SCALE GENOMIC DNA]</scope>
    <source>
        <strain evidence="3">IBRC 10765</strain>
    </source>
</reference>
<dbReference type="PANTHER" id="PTHR43174">
    <property type="entry name" value="UDP-N-ACETYLGLUCOSAMINE 2-EPIMERASE"/>
    <property type="match status" value="1"/>
</dbReference>
<keyword evidence="3" id="KW-1185">Reference proteome</keyword>
<protein>
    <submittedName>
        <fullName evidence="2">UDP-N-acetylglucosamine 2-epimerase</fullName>
        <ecNumber evidence="2">3.2.1.183</ecNumber>
    </submittedName>
</protein>
<evidence type="ECO:0000259" key="1">
    <source>
        <dbReference type="Pfam" id="PF02350"/>
    </source>
</evidence>
<evidence type="ECO:0000313" key="2">
    <source>
        <dbReference type="EMBL" id="MFC3853380.1"/>
    </source>
</evidence>
<dbReference type="GO" id="GO:0016798">
    <property type="term" value="F:hydrolase activity, acting on glycosyl bonds"/>
    <property type="evidence" value="ECO:0007669"/>
    <property type="project" value="UniProtKB-KW"/>
</dbReference>
<name>A0ABV8A1Y6_9GAMM</name>
<comment type="caution">
    <text evidence="2">The sequence shown here is derived from an EMBL/GenBank/DDBJ whole genome shotgun (WGS) entry which is preliminary data.</text>
</comment>
<evidence type="ECO:0000313" key="3">
    <source>
        <dbReference type="Proteomes" id="UP001595617"/>
    </source>
</evidence>
<gene>
    <name evidence="2" type="primary">neuC</name>
    <name evidence="2" type="ORF">ACFOOG_11100</name>
</gene>
<dbReference type="NCBIfam" id="TIGR03568">
    <property type="entry name" value="NeuC_NnaA"/>
    <property type="match status" value="1"/>
</dbReference>
<organism evidence="2 3">
    <name type="scientific">Saccharospirillum mangrovi</name>
    <dbReference type="NCBI Taxonomy" id="2161747"/>
    <lineage>
        <taxon>Bacteria</taxon>
        <taxon>Pseudomonadati</taxon>
        <taxon>Pseudomonadota</taxon>
        <taxon>Gammaproteobacteria</taxon>
        <taxon>Oceanospirillales</taxon>
        <taxon>Saccharospirillaceae</taxon>
        <taxon>Saccharospirillum</taxon>
    </lineage>
</organism>